<evidence type="ECO:0000256" key="1">
    <source>
        <dbReference type="ARBA" id="ARBA00001966"/>
    </source>
</evidence>
<dbReference type="Gene3D" id="3.90.320.10">
    <property type="match status" value="1"/>
</dbReference>
<keyword evidence="8" id="KW-0479">Metal-binding</keyword>
<dbReference type="EMBL" id="JAVXUP010001792">
    <property type="protein sequence ID" value="KAK3008054.1"/>
    <property type="molecule type" value="Genomic_DNA"/>
</dbReference>
<dbReference type="EC" id="3.6.4.12" evidence="4"/>
<dbReference type="Proteomes" id="UP001188597">
    <property type="component" value="Unassembled WGS sequence"/>
</dbReference>
<dbReference type="Pfam" id="PF13086">
    <property type="entry name" value="AAA_11"/>
    <property type="match status" value="1"/>
</dbReference>
<dbReference type="InterPro" id="IPR051827">
    <property type="entry name" value="Cas4_exonuclease"/>
</dbReference>
<organism evidence="21 22">
    <name type="scientific">Escallonia herrerae</name>
    <dbReference type="NCBI Taxonomy" id="1293975"/>
    <lineage>
        <taxon>Eukaryota</taxon>
        <taxon>Viridiplantae</taxon>
        <taxon>Streptophyta</taxon>
        <taxon>Embryophyta</taxon>
        <taxon>Tracheophyta</taxon>
        <taxon>Spermatophyta</taxon>
        <taxon>Magnoliopsida</taxon>
        <taxon>eudicotyledons</taxon>
        <taxon>Gunneridae</taxon>
        <taxon>Pentapetalae</taxon>
        <taxon>asterids</taxon>
        <taxon>campanulids</taxon>
        <taxon>Escalloniales</taxon>
        <taxon>Escalloniaceae</taxon>
        <taxon>Escallonia</taxon>
    </lineage>
</organism>
<dbReference type="InterPro" id="IPR041677">
    <property type="entry name" value="DNA2/NAM7_AAA_11"/>
</dbReference>
<gene>
    <name evidence="21" type="ORF">RJ639_014151</name>
</gene>
<comment type="cofactor">
    <cofactor evidence="1">
        <name>[4Fe-4S] cluster</name>
        <dbReference type="ChEBI" id="CHEBI:49883"/>
    </cofactor>
</comment>
<evidence type="ECO:0000256" key="10">
    <source>
        <dbReference type="ARBA" id="ARBA00022801"/>
    </source>
</evidence>
<evidence type="ECO:0000256" key="3">
    <source>
        <dbReference type="ARBA" id="ARBA00007913"/>
    </source>
</evidence>
<evidence type="ECO:0000313" key="21">
    <source>
        <dbReference type="EMBL" id="KAK3008054.1"/>
    </source>
</evidence>
<comment type="catalytic activity">
    <reaction evidence="17">
        <text>ATP + H2O = ADP + phosphate + H(+)</text>
        <dbReference type="Rhea" id="RHEA:13065"/>
        <dbReference type="ChEBI" id="CHEBI:15377"/>
        <dbReference type="ChEBI" id="CHEBI:15378"/>
        <dbReference type="ChEBI" id="CHEBI:30616"/>
        <dbReference type="ChEBI" id="CHEBI:43474"/>
        <dbReference type="ChEBI" id="CHEBI:456216"/>
        <dbReference type="EC" id="3.6.4.12"/>
    </reaction>
</comment>
<sequence length="994" mass="111198">MAPRKKAVLPGSKKPNQSHQQDSQPAKFGIQHFFERHTQNAALSQQSPKVVANSNQRPQNGSNPATSCPNPRNETSFGRIERSDTVLAPGKTGSNLEIADPDPRNGPNTIREVESLIKQSQEDGGDEVTWRISPVNERLHAISKHVPKVMRVLADSLRLNQCSQSKACFSPPLKAAGKSLIFSNRISLRKVNGDHDMGLHESKENPSDKNDSGVPDGQSPFKTPPSLSYCHDKVTDGVDPNGVFDQLGSRQHKKALLELLDQVEDALSVEEPLCKDAKALHEFQDKTDVRCIQSNPATKGLLKDLAEDINTEPLNLHFLVLEVSEERPVDSSGLQCPVKVLRLLNEQSGEERAVHLCDEWFYSTIAPGDTVNVIGEFDRQGRCDVSHESNFLIVHPDTLVSGTRVAAATFSCARRTVLDERLKSSEHSAAALIGTLLHQVFQAGLMRENLTKEHLEEYARVVLQKNFESLYACGVNENDTHRTLIEAIPKLLNWILLFRDSQGSKMPNVDFGSDDGVKKVKISETAMEHSAQVMLYTLLMSERYLKRIDSGFLYYLNTDQTQLIAFTYSVKRIAVRRSDLVGLIMRRNELSNDILKASTTQRLPPMLQSPSMCRSCRHLNVCTIYHKVNMKLFLPLCFFSSLMLATNALPFCMLKAHGGSTESSGLGDMFNSLVEHLTTTHSVFLQKWDQLIDLEAREPKTVKRGIWRSHGLRSEHSASYLSSLLLDTSDVLPESFSKDNRFTYRFVRQESVPSVIKAHDGDSLSATSSLINNLDCSLKIGDYVILSTEPDRLIVASGVIMDISRFHVSVSYSKRLRLPRSRRSSVTQDLIQTVWRIDKDEAMASYAIMRFNLVQLFLQSEWSSHLRKMIVDLEAPRYDSGCTFSQDPAVSYIWSEKSLNDDQRRAILKILTAKDYTLILGMPGTGKTSTLVHSVKALLMRGASVLLTSYTNSAVDNLLIKLKAQGIDFVRIGRSEAVHEEIRGHCISGWMQDN</sequence>
<dbReference type="GO" id="GO:0003678">
    <property type="term" value="F:DNA helicase activity"/>
    <property type="evidence" value="ECO:0007669"/>
    <property type="project" value="UniProtKB-EC"/>
</dbReference>
<keyword evidence="22" id="KW-1185">Reference proteome</keyword>
<keyword evidence="16" id="KW-0511">Multifunctional enzyme</keyword>
<keyword evidence="5" id="KW-0004">4Fe-4S</keyword>
<protein>
    <recommendedName>
        <fullName evidence="4">DNA helicase</fullName>
        <ecNumber evidence="4">3.6.4.12</ecNumber>
    </recommendedName>
</protein>
<dbReference type="Pfam" id="PF08696">
    <property type="entry name" value="Dna2"/>
    <property type="match status" value="1"/>
</dbReference>
<evidence type="ECO:0000256" key="12">
    <source>
        <dbReference type="ARBA" id="ARBA00022840"/>
    </source>
</evidence>
<feature type="compositionally biased region" description="Polar residues" evidence="18">
    <location>
        <begin position="39"/>
        <end position="76"/>
    </location>
</feature>
<evidence type="ECO:0000256" key="16">
    <source>
        <dbReference type="ARBA" id="ARBA00023268"/>
    </source>
</evidence>
<comment type="similarity">
    <text evidence="3">Belongs to the DNA2/NAM7 helicase family.</text>
</comment>
<evidence type="ECO:0000256" key="18">
    <source>
        <dbReference type="SAM" id="MobiDB-lite"/>
    </source>
</evidence>
<dbReference type="SUPFAM" id="SSF52540">
    <property type="entry name" value="P-loop containing nucleoside triphosphate hydrolases"/>
    <property type="match status" value="1"/>
</dbReference>
<keyword evidence="11" id="KW-0347">Helicase</keyword>
<keyword evidence="9" id="KW-0547">Nucleotide-binding</keyword>
<dbReference type="InterPro" id="IPR027417">
    <property type="entry name" value="P-loop_NTPase"/>
</dbReference>
<dbReference type="GO" id="GO:0005634">
    <property type="term" value="C:nucleus"/>
    <property type="evidence" value="ECO:0007669"/>
    <property type="project" value="UniProtKB-SubCell"/>
</dbReference>
<evidence type="ECO:0000256" key="17">
    <source>
        <dbReference type="ARBA" id="ARBA00047995"/>
    </source>
</evidence>
<keyword evidence="13" id="KW-0408">Iron</keyword>
<evidence type="ECO:0000259" key="19">
    <source>
        <dbReference type="Pfam" id="PF08696"/>
    </source>
</evidence>
<evidence type="ECO:0000256" key="6">
    <source>
        <dbReference type="ARBA" id="ARBA00022705"/>
    </source>
</evidence>
<accession>A0AA89AL49</accession>
<dbReference type="PANTHER" id="PTHR36531">
    <property type="entry name" value="CRISPR-ASSOCIATED EXONUCLEASE CAS4"/>
    <property type="match status" value="1"/>
</dbReference>
<feature type="region of interest" description="Disordered" evidence="18">
    <location>
        <begin position="195"/>
        <end position="226"/>
    </location>
</feature>
<comment type="caution">
    <text evidence="21">The sequence shown here is derived from an EMBL/GenBank/DDBJ whole genome shotgun (WGS) entry which is preliminary data.</text>
</comment>
<keyword evidence="14" id="KW-0411">Iron-sulfur</keyword>
<dbReference type="GO" id="GO:0016787">
    <property type="term" value="F:hydrolase activity"/>
    <property type="evidence" value="ECO:0007669"/>
    <property type="project" value="UniProtKB-KW"/>
</dbReference>
<evidence type="ECO:0000313" key="22">
    <source>
        <dbReference type="Proteomes" id="UP001188597"/>
    </source>
</evidence>
<evidence type="ECO:0000256" key="5">
    <source>
        <dbReference type="ARBA" id="ARBA00022485"/>
    </source>
</evidence>
<keyword evidence="15" id="KW-0539">Nucleus</keyword>
<evidence type="ECO:0000256" key="7">
    <source>
        <dbReference type="ARBA" id="ARBA00022722"/>
    </source>
</evidence>
<keyword evidence="12" id="KW-0067">ATP-binding</keyword>
<keyword evidence="10" id="KW-0378">Hydrolase</keyword>
<keyword evidence="6" id="KW-0235">DNA replication</keyword>
<evidence type="ECO:0000259" key="20">
    <source>
        <dbReference type="Pfam" id="PF13086"/>
    </source>
</evidence>
<feature type="domain" description="DNA2/NAM7 helicase helicase" evidence="20">
    <location>
        <begin position="899"/>
        <end position="988"/>
    </location>
</feature>
<dbReference type="InterPro" id="IPR011604">
    <property type="entry name" value="PDDEXK-like_dom_sf"/>
</dbReference>
<evidence type="ECO:0000256" key="8">
    <source>
        <dbReference type="ARBA" id="ARBA00022723"/>
    </source>
</evidence>
<dbReference type="GO" id="GO:0046872">
    <property type="term" value="F:metal ion binding"/>
    <property type="evidence" value="ECO:0007669"/>
    <property type="project" value="UniProtKB-KW"/>
</dbReference>
<evidence type="ECO:0000256" key="4">
    <source>
        <dbReference type="ARBA" id="ARBA00012551"/>
    </source>
</evidence>
<proteinExistence type="inferred from homology"/>
<feature type="region of interest" description="Disordered" evidence="18">
    <location>
        <begin position="1"/>
        <end position="108"/>
    </location>
</feature>
<comment type="subcellular location">
    <subcellularLocation>
        <location evidence="2">Nucleus</location>
    </subcellularLocation>
</comment>
<evidence type="ECO:0000256" key="2">
    <source>
        <dbReference type="ARBA" id="ARBA00004123"/>
    </source>
</evidence>
<feature type="domain" description="DNA replication factor Dna2 N-terminal" evidence="19">
    <location>
        <begin position="346"/>
        <end position="525"/>
    </location>
</feature>
<evidence type="ECO:0000256" key="9">
    <source>
        <dbReference type="ARBA" id="ARBA00022741"/>
    </source>
</evidence>
<dbReference type="GO" id="GO:0051539">
    <property type="term" value="F:4 iron, 4 sulfur cluster binding"/>
    <property type="evidence" value="ECO:0007669"/>
    <property type="project" value="UniProtKB-KW"/>
</dbReference>
<dbReference type="GO" id="GO:0006260">
    <property type="term" value="P:DNA replication"/>
    <property type="evidence" value="ECO:0007669"/>
    <property type="project" value="UniProtKB-KW"/>
</dbReference>
<dbReference type="PANTHER" id="PTHR36531:SF6">
    <property type="entry name" value="DNA REPLICATION ATP-DEPENDENT HELICASE_NUCLEASE DNA2"/>
    <property type="match status" value="1"/>
</dbReference>
<dbReference type="Gene3D" id="3.40.50.300">
    <property type="entry name" value="P-loop containing nucleotide triphosphate hydrolases"/>
    <property type="match status" value="1"/>
</dbReference>
<evidence type="ECO:0000256" key="14">
    <source>
        <dbReference type="ARBA" id="ARBA00023014"/>
    </source>
</evidence>
<reference evidence="21" key="1">
    <citation type="submission" date="2022-12" db="EMBL/GenBank/DDBJ databases">
        <title>Draft genome assemblies for two species of Escallonia (Escalloniales).</title>
        <authorList>
            <person name="Chanderbali A."/>
            <person name="Dervinis C."/>
            <person name="Anghel I."/>
            <person name="Soltis D."/>
            <person name="Soltis P."/>
            <person name="Zapata F."/>
        </authorList>
    </citation>
    <scope>NUCLEOTIDE SEQUENCE</scope>
    <source>
        <strain evidence="21">UCBG64.0493</strain>
        <tissue evidence="21">Leaf</tissue>
    </source>
</reference>
<dbReference type="InterPro" id="IPR014808">
    <property type="entry name" value="DNA_replication_fac_Dna2_N"/>
</dbReference>
<evidence type="ECO:0000256" key="13">
    <source>
        <dbReference type="ARBA" id="ARBA00023004"/>
    </source>
</evidence>
<name>A0AA89AL49_9ASTE</name>
<feature type="compositionally biased region" description="Basic and acidic residues" evidence="18">
    <location>
        <begin position="195"/>
        <end position="211"/>
    </location>
</feature>
<dbReference type="GO" id="GO:0005524">
    <property type="term" value="F:ATP binding"/>
    <property type="evidence" value="ECO:0007669"/>
    <property type="project" value="UniProtKB-KW"/>
</dbReference>
<keyword evidence="7" id="KW-0540">Nuclease</keyword>
<feature type="compositionally biased region" description="Polar residues" evidence="18">
    <location>
        <begin position="14"/>
        <end position="24"/>
    </location>
</feature>
<dbReference type="GO" id="GO:0004518">
    <property type="term" value="F:nuclease activity"/>
    <property type="evidence" value="ECO:0007669"/>
    <property type="project" value="UniProtKB-KW"/>
</dbReference>
<evidence type="ECO:0000256" key="15">
    <source>
        <dbReference type="ARBA" id="ARBA00023242"/>
    </source>
</evidence>
<dbReference type="AlphaFoldDB" id="A0AA89AL49"/>
<evidence type="ECO:0000256" key="11">
    <source>
        <dbReference type="ARBA" id="ARBA00022806"/>
    </source>
</evidence>